<dbReference type="OMA" id="VHMEAVT"/>
<protein>
    <recommendedName>
        <fullName evidence="2">Rad60/SUMO-like domain-containing protein</fullName>
    </recommendedName>
</protein>
<feature type="region of interest" description="Disordered" evidence="1">
    <location>
        <begin position="52"/>
        <end position="83"/>
    </location>
</feature>
<dbReference type="RefSeq" id="XP_067478053.1">
    <property type="nucleotide sequence ID" value="XM_067621106.1"/>
</dbReference>
<dbReference type="SUPFAM" id="SSF54236">
    <property type="entry name" value="Ubiquitin-like"/>
    <property type="match status" value="1"/>
</dbReference>
<dbReference type="EMBL" id="KV878686">
    <property type="protein sequence ID" value="OJJ70805.1"/>
    <property type="molecule type" value="Genomic_DNA"/>
</dbReference>
<proteinExistence type="predicted"/>
<evidence type="ECO:0000256" key="1">
    <source>
        <dbReference type="SAM" id="MobiDB-lite"/>
    </source>
</evidence>
<evidence type="ECO:0000313" key="3">
    <source>
        <dbReference type="EMBL" id="OJJ70805.1"/>
    </source>
</evidence>
<dbReference type="InterPro" id="IPR029071">
    <property type="entry name" value="Ubiquitin-like_domsf"/>
</dbReference>
<dbReference type="VEuPathDB" id="FungiDB:ASPBRDRAFT_197478"/>
<reference evidence="4" key="1">
    <citation type="journal article" date="2017" name="Genome Biol.">
        <title>Comparative genomics reveals high biological diversity and specific adaptations in the industrially and medically important fungal genus Aspergillus.</title>
        <authorList>
            <person name="de Vries R.P."/>
            <person name="Riley R."/>
            <person name="Wiebenga A."/>
            <person name="Aguilar-Osorio G."/>
            <person name="Amillis S."/>
            <person name="Uchima C.A."/>
            <person name="Anderluh G."/>
            <person name="Asadollahi M."/>
            <person name="Askin M."/>
            <person name="Barry K."/>
            <person name="Battaglia E."/>
            <person name="Bayram O."/>
            <person name="Benocci T."/>
            <person name="Braus-Stromeyer S.A."/>
            <person name="Caldana C."/>
            <person name="Canovas D."/>
            <person name="Cerqueira G.C."/>
            <person name="Chen F."/>
            <person name="Chen W."/>
            <person name="Choi C."/>
            <person name="Clum A."/>
            <person name="Dos Santos R.A."/>
            <person name="Damasio A.R."/>
            <person name="Diallinas G."/>
            <person name="Emri T."/>
            <person name="Fekete E."/>
            <person name="Flipphi M."/>
            <person name="Freyberg S."/>
            <person name="Gallo A."/>
            <person name="Gournas C."/>
            <person name="Habgood R."/>
            <person name="Hainaut M."/>
            <person name="Harispe M.L."/>
            <person name="Henrissat B."/>
            <person name="Hilden K.S."/>
            <person name="Hope R."/>
            <person name="Hossain A."/>
            <person name="Karabika E."/>
            <person name="Karaffa L."/>
            <person name="Karanyi Z."/>
            <person name="Krasevec N."/>
            <person name="Kuo A."/>
            <person name="Kusch H."/>
            <person name="LaButti K."/>
            <person name="Lagendijk E.L."/>
            <person name="Lapidus A."/>
            <person name="Levasseur A."/>
            <person name="Lindquist E."/>
            <person name="Lipzen A."/>
            <person name="Logrieco A.F."/>
            <person name="MacCabe A."/>
            <person name="Maekelae M.R."/>
            <person name="Malavazi I."/>
            <person name="Melin P."/>
            <person name="Meyer V."/>
            <person name="Mielnichuk N."/>
            <person name="Miskei M."/>
            <person name="Molnar A.P."/>
            <person name="Mule G."/>
            <person name="Ngan C.Y."/>
            <person name="Orejas M."/>
            <person name="Orosz E."/>
            <person name="Ouedraogo J.P."/>
            <person name="Overkamp K.M."/>
            <person name="Park H.-S."/>
            <person name="Perrone G."/>
            <person name="Piumi F."/>
            <person name="Punt P.J."/>
            <person name="Ram A.F."/>
            <person name="Ramon A."/>
            <person name="Rauscher S."/>
            <person name="Record E."/>
            <person name="Riano-Pachon D.M."/>
            <person name="Robert V."/>
            <person name="Roehrig J."/>
            <person name="Ruller R."/>
            <person name="Salamov A."/>
            <person name="Salih N.S."/>
            <person name="Samson R.A."/>
            <person name="Sandor E."/>
            <person name="Sanguinetti M."/>
            <person name="Schuetze T."/>
            <person name="Sepcic K."/>
            <person name="Shelest E."/>
            <person name="Sherlock G."/>
            <person name="Sophianopoulou V."/>
            <person name="Squina F.M."/>
            <person name="Sun H."/>
            <person name="Susca A."/>
            <person name="Todd R.B."/>
            <person name="Tsang A."/>
            <person name="Unkles S.E."/>
            <person name="van de Wiele N."/>
            <person name="van Rossen-Uffink D."/>
            <person name="Oliveira J.V."/>
            <person name="Vesth T.C."/>
            <person name="Visser J."/>
            <person name="Yu J.-H."/>
            <person name="Zhou M."/>
            <person name="Andersen M.R."/>
            <person name="Archer D.B."/>
            <person name="Baker S.E."/>
            <person name="Benoit I."/>
            <person name="Brakhage A.A."/>
            <person name="Braus G.H."/>
            <person name="Fischer R."/>
            <person name="Frisvad J.C."/>
            <person name="Goldman G.H."/>
            <person name="Houbraken J."/>
            <person name="Oakley B."/>
            <person name="Pocsi I."/>
            <person name="Scazzocchio C."/>
            <person name="Seiboth B."/>
            <person name="vanKuyk P.A."/>
            <person name="Wortman J."/>
            <person name="Dyer P.S."/>
            <person name="Grigoriev I.V."/>
        </authorList>
    </citation>
    <scope>NUCLEOTIDE SEQUENCE [LARGE SCALE GENOMIC DNA]</scope>
    <source>
        <strain evidence="4">CBS 101740 / IMI 381727 / IBT 21946</strain>
    </source>
</reference>
<dbReference type="OrthoDB" id="3365399at2759"/>
<accession>A0A1L9UGK0</accession>
<evidence type="ECO:0000259" key="2">
    <source>
        <dbReference type="Pfam" id="PF11976"/>
    </source>
</evidence>
<feature type="compositionally biased region" description="Polar residues" evidence="1">
    <location>
        <begin position="67"/>
        <end position="81"/>
    </location>
</feature>
<sequence length="398" mass="45381">MRSFFKKPSWASRGDEGTDLNFYRHAGQVYNDIITANRKARASRLSIEHALEHETEHENSKRRRLSCAQQSTKSSSGSLTPNEAMHNVEQPLYSNACYEHVQETNNNNNNNDNSRQSGRLSPYGISVGIATETDVQYFEPQPDMEHIPGETSCEHPKVAKGFKGNKKAFSRESLRQDSGDVVATVTPHNHSLAPKEPIVQILITSRIPNTRPLIVRRKMNQSLKDVRLAWCNRQHFNKEMQDSVFLTWKGKRLFDVTTCRSLGVHRKSGNMTEYDTFQLDAEDIQVHMEACTEVILNADLYPSPTVTNQRSSPEFTCWNEVTSSSDKLILTCPGFDDLKVKLDLEMRVSELVATFRAARQIPATRDIHLVFDGDRLEYQAYLADYELLDNDLVEVRVK</sequence>
<dbReference type="Proteomes" id="UP000184499">
    <property type="component" value="Unassembled WGS sequence"/>
</dbReference>
<feature type="region of interest" description="Disordered" evidence="1">
    <location>
        <begin position="103"/>
        <end position="122"/>
    </location>
</feature>
<dbReference type="Gene3D" id="3.10.20.90">
    <property type="entry name" value="Phosphatidylinositol 3-kinase Catalytic Subunit, Chain A, domain 1"/>
    <property type="match status" value="1"/>
</dbReference>
<keyword evidence="4" id="KW-1185">Reference proteome</keyword>
<dbReference type="Pfam" id="PF11976">
    <property type="entry name" value="Rad60-SLD"/>
    <property type="match status" value="1"/>
</dbReference>
<gene>
    <name evidence="3" type="ORF">ASPBRDRAFT_197478</name>
</gene>
<name>A0A1L9UGK0_ASPBC</name>
<feature type="domain" description="Rad60/SUMO-like" evidence="2">
    <location>
        <begin position="327"/>
        <end position="397"/>
    </location>
</feature>
<dbReference type="AlphaFoldDB" id="A0A1L9UGK0"/>
<organism evidence="3 4">
    <name type="scientific">Aspergillus brasiliensis (strain CBS 101740 / IMI 381727 / IBT 21946)</name>
    <dbReference type="NCBI Taxonomy" id="767769"/>
    <lineage>
        <taxon>Eukaryota</taxon>
        <taxon>Fungi</taxon>
        <taxon>Dikarya</taxon>
        <taxon>Ascomycota</taxon>
        <taxon>Pezizomycotina</taxon>
        <taxon>Eurotiomycetes</taxon>
        <taxon>Eurotiomycetidae</taxon>
        <taxon>Eurotiales</taxon>
        <taxon>Aspergillaceae</taxon>
        <taxon>Aspergillus</taxon>
        <taxon>Aspergillus subgen. Circumdati</taxon>
    </lineage>
</organism>
<dbReference type="InterPro" id="IPR022617">
    <property type="entry name" value="Rad60/SUMO-like_dom"/>
</dbReference>
<dbReference type="GeneID" id="93573594"/>
<evidence type="ECO:0000313" key="4">
    <source>
        <dbReference type="Proteomes" id="UP000184499"/>
    </source>
</evidence>